<name>A0AC35U1W0_9BILA</name>
<reference evidence="2" key="1">
    <citation type="submission" date="2016-11" db="UniProtKB">
        <authorList>
            <consortium name="WormBaseParasite"/>
        </authorList>
    </citation>
    <scope>IDENTIFICATION</scope>
    <source>
        <strain evidence="2">KR3021</strain>
    </source>
</reference>
<evidence type="ECO:0000313" key="2">
    <source>
        <dbReference type="WBParaSite" id="RSKR_0000657500.1"/>
    </source>
</evidence>
<dbReference type="WBParaSite" id="RSKR_0000657500.1">
    <property type="protein sequence ID" value="RSKR_0000657500.1"/>
    <property type="gene ID" value="RSKR_0000657500"/>
</dbReference>
<evidence type="ECO:0000313" key="1">
    <source>
        <dbReference type="Proteomes" id="UP000095286"/>
    </source>
</evidence>
<sequence length="317" mass="35342">MTCCDCILKATGGITLSLLAIFVSKIIYRIFYPFFIAKTLDLHALAGAKYAVITGSTDGIGKAYASQLAQKGFNIVLISRTQSKLESVKKEIELIAPGTEVEVIAFDFTCADFKEYQDKIFKKLRTLEVGILINNVGDGTTRPEIIHNTEGGIQKSRDVNVINTLPMTILSHEVLKQMVPRNKGIIINVGSLLGDGEMGGWCVYSSTKKYMSHFSGILHNEYAPLGITVQYLITGLVATNLSKVTQTSYFAPSPNNYVRSALATIGHVRETTGYFAHQFSFELFKLLPTFLLDFLLRIQMRKMKEEYLKEIEAKKQK</sequence>
<protein>
    <submittedName>
        <fullName evidence="2">Hydroxysteroid 17-beta dehydrogenase 12</fullName>
    </submittedName>
</protein>
<organism evidence="1 2">
    <name type="scientific">Rhabditophanes sp. KR3021</name>
    <dbReference type="NCBI Taxonomy" id="114890"/>
    <lineage>
        <taxon>Eukaryota</taxon>
        <taxon>Metazoa</taxon>
        <taxon>Ecdysozoa</taxon>
        <taxon>Nematoda</taxon>
        <taxon>Chromadorea</taxon>
        <taxon>Rhabditida</taxon>
        <taxon>Tylenchina</taxon>
        <taxon>Panagrolaimomorpha</taxon>
        <taxon>Strongyloidoidea</taxon>
        <taxon>Alloionematidae</taxon>
        <taxon>Rhabditophanes</taxon>
    </lineage>
</organism>
<dbReference type="Proteomes" id="UP000095286">
    <property type="component" value="Unplaced"/>
</dbReference>
<accession>A0AC35U1W0</accession>
<proteinExistence type="predicted"/>